<reference evidence="3" key="1">
    <citation type="submission" date="2017-02" db="EMBL/GenBank/DDBJ databases">
        <authorList>
            <person name="Tafer H."/>
            <person name="Lopandic K."/>
        </authorList>
    </citation>
    <scope>NUCLEOTIDE SEQUENCE [LARGE SCALE GENOMIC DNA]</scope>
    <source>
        <strain evidence="3">CBS 366.77</strain>
    </source>
</reference>
<evidence type="ECO:0000313" key="3">
    <source>
        <dbReference type="Proteomes" id="UP000266188"/>
    </source>
</evidence>
<proteinExistence type="predicted"/>
<dbReference type="EMBL" id="MVGC01003174">
    <property type="protein sequence ID" value="RJE16693.1"/>
    <property type="molecule type" value="Genomic_DNA"/>
</dbReference>
<organism evidence="2 3">
    <name type="scientific">Aspergillus sclerotialis</name>
    <dbReference type="NCBI Taxonomy" id="2070753"/>
    <lineage>
        <taxon>Eukaryota</taxon>
        <taxon>Fungi</taxon>
        <taxon>Dikarya</taxon>
        <taxon>Ascomycota</taxon>
        <taxon>Pezizomycotina</taxon>
        <taxon>Eurotiomycetes</taxon>
        <taxon>Eurotiomycetidae</taxon>
        <taxon>Eurotiales</taxon>
        <taxon>Aspergillaceae</taxon>
        <taxon>Aspergillus</taxon>
        <taxon>Aspergillus subgen. Polypaecilum</taxon>
    </lineage>
</organism>
<dbReference type="AlphaFoldDB" id="A0A3A2Z3B3"/>
<name>A0A3A2Z3B3_9EURO</name>
<evidence type="ECO:0000256" key="1">
    <source>
        <dbReference type="SAM" id="MobiDB-lite"/>
    </source>
</evidence>
<keyword evidence="3" id="KW-1185">Reference proteome</keyword>
<dbReference type="Proteomes" id="UP000266188">
    <property type="component" value="Unassembled WGS sequence"/>
</dbReference>
<comment type="caution">
    <text evidence="2">The sequence shown here is derived from an EMBL/GenBank/DDBJ whole genome shotgun (WGS) entry which is preliminary data.</text>
</comment>
<feature type="non-terminal residue" evidence="2">
    <location>
        <position position="1"/>
    </location>
</feature>
<gene>
    <name evidence="2" type="ORF">PHISCL_10970</name>
</gene>
<feature type="compositionally biased region" description="Acidic residues" evidence="1">
    <location>
        <begin position="42"/>
        <end position="54"/>
    </location>
</feature>
<accession>A0A3A2Z3B3</accession>
<protein>
    <submittedName>
        <fullName evidence="2">Uncharacterized protein</fullName>
    </submittedName>
</protein>
<feature type="region of interest" description="Disordered" evidence="1">
    <location>
        <begin position="24"/>
        <end position="64"/>
    </location>
</feature>
<evidence type="ECO:0000313" key="2">
    <source>
        <dbReference type="EMBL" id="RJE16693.1"/>
    </source>
</evidence>
<sequence length="64" mass="7089">NAGELYRHGDLSYVESVIEDILSKPSYPKEKKGSKRRRPVEESSDDTDLEDDAAQGDASYTPTA</sequence>
<dbReference type="OrthoDB" id="10009520at2759"/>